<comment type="caution">
    <text evidence="7">The sequence shown here is derived from an EMBL/GenBank/DDBJ whole genome shotgun (WGS) entry which is preliminary data.</text>
</comment>
<dbReference type="GO" id="GO:0042147">
    <property type="term" value="P:retrograde transport, endosome to Golgi"/>
    <property type="evidence" value="ECO:0007669"/>
    <property type="project" value="InterPro"/>
</dbReference>
<dbReference type="GO" id="GO:0032456">
    <property type="term" value="P:endocytic recycling"/>
    <property type="evidence" value="ECO:0007669"/>
    <property type="project" value="InterPro"/>
</dbReference>
<sequence length="829" mass="93016">MHALSSSTLFYNQNLSNSLSKTVVKTTSFIWCWGCLHHVVDAYALIGDVSGLAEKIQSFFMQEVLSETQTVLKNIVQEDQEVLLQNSRLTYSDLCLRIPESMFRQCLLTTLAVLFGLMCSYYEIMGFQLDDKDSADQTSSMKQKENDFLWSSGEVQQIDSDARNSSNCQGVNGSLSVSVDRKPGSSMEESTTNGCLVEFNRTTQLSSLDSQDVVDETRRDDSTASSSGSPQYQLRKDATEYVSQMLQRGRKNLWQLTTSRVSVLLSSTAVCSTSIHQFLKNYEDLNVFILVGEAFCGVEAVEFRQKLKGVCENYFVAFHRQNIYALKMVLEKENWLKLPPDTVQMISFAGLVGDGAPLIVPSVGKSSNARVRSSDKSASLVDANAKKSGFLHWLKCGNPFLLKVAHNSKEDENEDLLADFIDEDSQLPSRVSKPNVSRSDPAHLKDVEVTAQTGSSVCLLRSMDKYARLMQKLEIVDIEFFRGICQLFGIFFYFLFETFVQQNPSSSGKSFSESLNYRLKTALSRITQDCDQWIKPPSSSPTSLSTSFMHADITPTSPPSTKFGHLPGTSFGLKERCAGADTLFLVARILHKSKAHLQVMLLQNNATIVEDFYVHVVDAVPDLVDQIHRTTVKLLLHINGYVDRVANAKWEVKELGLEHNGYVDLLLGEFKHFKTRLAHGGLRKEVQDLLLEYGLEIVAETLIEGLSRVKRCTDEGRALMSLDLQVLINGLHHFVPIDVKPKLQMVETFIKAYYLPETEYVYWARTHSEYTKSQIVGLVNLVATMKGWKRKNSGGISSSHVSFAWKGTIQCFISVKVFSLFICILELDV</sequence>
<dbReference type="GO" id="GO:1990745">
    <property type="term" value="C:EARP complex"/>
    <property type="evidence" value="ECO:0007669"/>
    <property type="project" value="InterPro"/>
</dbReference>
<dbReference type="Pfam" id="PF10475">
    <property type="entry name" value="Vps54_N"/>
    <property type="match status" value="1"/>
</dbReference>
<dbReference type="GO" id="GO:0005829">
    <property type="term" value="C:cytosol"/>
    <property type="evidence" value="ECO:0007669"/>
    <property type="project" value="GOC"/>
</dbReference>
<reference evidence="7" key="1">
    <citation type="submission" date="2020-03" db="EMBL/GenBank/DDBJ databases">
        <title>Castanea mollissima Vanexum genome sequencing.</title>
        <authorList>
            <person name="Staton M."/>
        </authorList>
    </citation>
    <scope>NUCLEOTIDE SEQUENCE</scope>
    <source>
        <tissue evidence="7">Leaf</tissue>
    </source>
</reference>
<keyword evidence="3" id="KW-0175">Coiled coil</keyword>
<evidence type="ECO:0000259" key="6">
    <source>
        <dbReference type="Pfam" id="PF10475"/>
    </source>
</evidence>
<name>A0A8J4VN10_9ROSI</name>
<dbReference type="Proteomes" id="UP000737018">
    <property type="component" value="Unassembled WGS sequence"/>
</dbReference>
<protein>
    <recommendedName>
        <fullName evidence="9">Syndetin C-terminal domain-containing protein</fullName>
    </recommendedName>
</protein>
<proteinExistence type="predicted"/>
<dbReference type="GO" id="GO:0015031">
    <property type="term" value="P:protein transport"/>
    <property type="evidence" value="ECO:0007669"/>
    <property type="project" value="UniProtKB-KW"/>
</dbReference>
<keyword evidence="1" id="KW-0813">Transport</keyword>
<evidence type="ECO:0000256" key="3">
    <source>
        <dbReference type="ARBA" id="ARBA00023054"/>
    </source>
</evidence>
<dbReference type="PANTHER" id="PTHR13258">
    <property type="entry name" value="SYNDETIN"/>
    <property type="match status" value="1"/>
</dbReference>
<dbReference type="OrthoDB" id="10263345at2759"/>
<organism evidence="7 8">
    <name type="scientific">Castanea mollissima</name>
    <name type="common">Chinese chestnut</name>
    <dbReference type="NCBI Taxonomy" id="60419"/>
    <lineage>
        <taxon>Eukaryota</taxon>
        <taxon>Viridiplantae</taxon>
        <taxon>Streptophyta</taxon>
        <taxon>Embryophyta</taxon>
        <taxon>Tracheophyta</taxon>
        <taxon>Spermatophyta</taxon>
        <taxon>Magnoliopsida</taxon>
        <taxon>eudicotyledons</taxon>
        <taxon>Gunneridae</taxon>
        <taxon>Pentapetalae</taxon>
        <taxon>rosids</taxon>
        <taxon>fabids</taxon>
        <taxon>Fagales</taxon>
        <taxon>Fagaceae</taxon>
        <taxon>Castanea</taxon>
    </lineage>
</organism>
<evidence type="ECO:0000313" key="7">
    <source>
        <dbReference type="EMBL" id="KAF3954566.1"/>
    </source>
</evidence>
<gene>
    <name evidence="7" type="ORF">CMV_020105</name>
</gene>
<dbReference type="InterPro" id="IPR019515">
    <property type="entry name" value="VPS54_N"/>
</dbReference>
<keyword evidence="8" id="KW-1185">Reference proteome</keyword>
<evidence type="ECO:0000259" key="5">
    <source>
        <dbReference type="Pfam" id="PF10474"/>
    </source>
</evidence>
<evidence type="ECO:0000313" key="8">
    <source>
        <dbReference type="Proteomes" id="UP000737018"/>
    </source>
</evidence>
<dbReference type="PANTHER" id="PTHR13258:SF0">
    <property type="entry name" value="SYNDETIN"/>
    <property type="match status" value="1"/>
</dbReference>
<dbReference type="InterPro" id="IPR019514">
    <property type="entry name" value="Syndetin_C"/>
</dbReference>
<dbReference type="InterPro" id="IPR040047">
    <property type="entry name" value="VPS50"/>
</dbReference>
<evidence type="ECO:0000256" key="4">
    <source>
        <dbReference type="SAM" id="MobiDB-lite"/>
    </source>
</evidence>
<dbReference type="EMBL" id="JRKL02003659">
    <property type="protein sequence ID" value="KAF3954566.1"/>
    <property type="molecule type" value="Genomic_DNA"/>
</dbReference>
<feature type="domain" description="Syndetin C-terminal" evidence="5">
    <location>
        <begin position="571"/>
        <end position="791"/>
    </location>
</feature>
<dbReference type="Pfam" id="PF10474">
    <property type="entry name" value="Syndetin_C"/>
    <property type="match status" value="1"/>
</dbReference>
<accession>A0A8J4VN10</accession>
<feature type="region of interest" description="Disordered" evidence="4">
    <location>
        <begin position="208"/>
        <end position="233"/>
    </location>
</feature>
<dbReference type="AlphaFoldDB" id="A0A8J4VN10"/>
<dbReference type="GO" id="GO:0000149">
    <property type="term" value="F:SNARE binding"/>
    <property type="evidence" value="ECO:0007669"/>
    <property type="project" value="TreeGrafter"/>
</dbReference>
<feature type="compositionally biased region" description="Polar residues" evidence="4">
    <location>
        <begin position="223"/>
        <end position="232"/>
    </location>
</feature>
<feature type="domain" description="Vacuolar protein sorting-associated protein 54 N-terminal" evidence="6">
    <location>
        <begin position="38"/>
        <end position="127"/>
    </location>
</feature>
<feature type="compositionally biased region" description="Polar residues" evidence="4">
    <location>
        <begin position="162"/>
        <end position="177"/>
    </location>
</feature>
<evidence type="ECO:0000256" key="2">
    <source>
        <dbReference type="ARBA" id="ARBA00022927"/>
    </source>
</evidence>
<evidence type="ECO:0000256" key="1">
    <source>
        <dbReference type="ARBA" id="ARBA00022448"/>
    </source>
</evidence>
<keyword evidence="2" id="KW-0653">Protein transport</keyword>
<evidence type="ECO:0008006" key="9">
    <source>
        <dbReference type="Google" id="ProtNLM"/>
    </source>
</evidence>
<feature type="region of interest" description="Disordered" evidence="4">
    <location>
        <begin position="162"/>
        <end position="193"/>
    </location>
</feature>